<dbReference type="Pfam" id="PF23239">
    <property type="entry name" value="DUF7069"/>
    <property type="match status" value="1"/>
</dbReference>
<name>A0A6A6G460_9PEZI</name>
<evidence type="ECO:0000313" key="7">
    <source>
        <dbReference type="Proteomes" id="UP000799538"/>
    </source>
</evidence>
<dbReference type="InterPro" id="IPR055497">
    <property type="entry name" value="DUF7069"/>
</dbReference>
<protein>
    <submittedName>
        <fullName evidence="6">Uncharacterized protein</fullName>
    </submittedName>
</protein>
<dbReference type="InterPro" id="IPR053137">
    <property type="entry name" value="NLR-like"/>
</dbReference>
<reference evidence="7" key="1">
    <citation type="journal article" date="2020" name="Stud. Mycol.">
        <title>101 Dothideomycetes genomes: A test case for predicting lifestyles and emergence of pathogens.</title>
        <authorList>
            <person name="Haridas S."/>
            <person name="Albert R."/>
            <person name="Binder M."/>
            <person name="Bloem J."/>
            <person name="LaButti K."/>
            <person name="Salamov A."/>
            <person name="Andreopoulos B."/>
            <person name="Baker S."/>
            <person name="Barry K."/>
            <person name="Bills G."/>
            <person name="Bluhm B."/>
            <person name="Cannon C."/>
            <person name="Castanera R."/>
            <person name="Culley D."/>
            <person name="Daum C."/>
            <person name="Ezra D."/>
            <person name="Gonzalez J."/>
            <person name="Henrissat B."/>
            <person name="Kuo A."/>
            <person name="Liang C."/>
            <person name="Lipzen A."/>
            <person name="Lutzoni F."/>
            <person name="Magnuson J."/>
            <person name="Mondo S."/>
            <person name="Nolan M."/>
            <person name="Ohm R."/>
            <person name="Pangilinan J."/>
            <person name="Park H.-J."/>
            <person name="Ramirez L."/>
            <person name="Alfaro M."/>
            <person name="Sun H."/>
            <person name="Tritt A."/>
            <person name="Yoshinaga Y."/>
            <person name="Zwiers L.-H."/>
            <person name="Turgeon B."/>
            <person name="Goodwin S."/>
            <person name="Spatafora J."/>
            <person name="Crous P."/>
            <person name="Grigoriev I."/>
        </authorList>
    </citation>
    <scope>NUCLEOTIDE SEQUENCE [LARGE SCALE GENOMIC DNA]</scope>
    <source>
        <strain evidence="7">CECT 20119</strain>
    </source>
</reference>
<dbReference type="PROSITE" id="PS50297">
    <property type="entry name" value="ANK_REP_REGION"/>
    <property type="match status" value="2"/>
</dbReference>
<dbReference type="InterPro" id="IPR036770">
    <property type="entry name" value="Ankyrin_rpt-contain_sf"/>
</dbReference>
<dbReference type="GO" id="GO:0003824">
    <property type="term" value="F:catalytic activity"/>
    <property type="evidence" value="ECO:0007669"/>
    <property type="project" value="InterPro"/>
</dbReference>
<gene>
    <name evidence="6" type="ORF">BDZ85DRAFT_275525</name>
</gene>
<dbReference type="Pfam" id="PF12796">
    <property type="entry name" value="Ank_2"/>
    <property type="match status" value="1"/>
</dbReference>
<dbReference type="Pfam" id="PF24883">
    <property type="entry name" value="NPHP3_N"/>
    <property type="match status" value="1"/>
</dbReference>
<feature type="repeat" description="ANK" evidence="2">
    <location>
        <begin position="980"/>
        <end position="1012"/>
    </location>
</feature>
<keyword evidence="1" id="KW-0677">Repeat</keyword>
<dbReference type="InterPro" id="IPR027417">
    <property type="entry name" value="P-loop_NTPase"/>
</dbReference>
<evidence type="ECO:0000256" key="1">
    <source>
        <dbReference type="ARBA" id="ARBA00022737"/>
    </source>
</evidence>
<dbReference type="SMART" id="SM00248">
    <property type="entry name" value="ANK"/>
    <property type="match status" value="6"/>
</dbReference>
<dbReference type="GO" id="GO:0009116">
    <property type="term" value="P:nucleoside metabolic process"/>
    <property type="evidence" value="ECO:0007669"/>
    <property type="project" value="InterPro"/>
</dbReference>
<dbReference type="AlphaFoldDB" id="A0A6A6G460"/>
<feature type="domain" description="Nephrocystin 3-like N-terminal" evidence="5">
    <location>
        <begin position="393"/>
        <end position="563"/>
    </location>
</feature>
<dbReference type="PANTHER" id="PTHR46082:SF11">
    <property type="entry name" value="AAA+ ATPASE DOMAIN-CONTAINING PROTEIN-RELATED"/>
    <property type="match status" value="1"/>
</dbReference>
<dbReference type="InterPro" id="IPR002110">
    <property type="entry name" value="Ankyrin_rpt"/>
</dbReference>
<sequence length="1122" mass="125322">MSSATPLHSQFTIGWICALHTEYTAAKVYLDQTYDGNHKDRRDNNDYTLGQIGNHNVVIAVCPDSEYGIASAANVARDMVRSFPNVRMGLLVGVGAGIPSETNDIRLGDVVVSSSAGQTGPVIQFDMGKRLPDGTFKITSHLDNPPSPLRAALNGLRSKHDIEGNCIQTMVDQALTKIFKRSKYSRPPQETDRLFSRNSLHRSDQWDDCSDTCSGPDTLIVPRNIRGEEDDNPAIHYGPIGSSNTLLRDASERDELARIHHILCIEMEAAGLMNHWPCLVIRGICDYADSHKNKRWQGYAAMTAAAYAKSLLLRLPADKVEEFQPISSLLEGIATNITTVVAQQEQLIELKKVHHNEERIRELTKEQLKCWKAFKKDNDYQEFKDINDKRTEGTGLWALEHERFTHWLNGGGENVLWISADPGCGKSVLARSLVDDDIRALSPQTEVKICHFFFKDNEQQNKLNTALCCILHQLYDQERGLLEKAMPAWRRSGVQMLEEPAALWSILEDSCSGDSEVPIACVFDALDESTQIAQAKLMKYLGDFVSKVARGHQSRLKVILTSRPYDDIEEGLSQAMPAGIAEIHLRGEDENDQIHEEIDRVIDARMETLAEKCQLKLATADRVKATLKAMENRTYLWLFLVFDDIEAQIKDALDADQCIIEPIPKSTKDQRSNAVTILSIIVGARRPLDLQEMSVALKLATETHGQTVEQIHQPYDMLLVKIRRCCGLFVFCKDDKLYLLHQTAKDFLFRSLTSSETISSWKLETRTVERLLAHICVRYLNSFGGTAPGDSALGETSSVDTGQLRYQNIPAPFIKSFFQYAARNWAEHHRNAGTSSIVTTRDLFLYIYNGDHPSYQVWVTEYVFQVTTEFHYRFVPSYFDPFHLAAHFGDDKSLAAMLLRDPDIRHATNRGDGSTPLMSAADLGHVSTTELLLRAGADIDARDNVNALFAAALSDHLDVIQLLLDRGADIDAKAGCGDENFMTSIYHALAEGHVEIAQLLFDRGFQVDARSVEYGIALNTAVSQGRVSIVKHLLDAGAKDAWRGDEVIVQQLLDRGVNVNAKYYPYGTALDGAILGNRPEIVNLLLDAGAEGQARGSSAVASSTKPSSRRRRHREAHARQRY</sequence>
<evidence type="ECO:0000259" key="5">
    <source>
        <dbReference type="Pfam" id="PF24883"/>
    </source>
</evidence>
<organism evidence="6 7">
    <name type="scientific">Elsinoe ampelina</name>
    <dbReference type="NCBI Taxonomy" id="302913"/>
    <lineage>
        <taxon>Eukaryota</taxon>
        <taxon>Fungi</taxon>
        <taxon>Dikarya</taxon>
        <taxon>Ascomycota</taxon>
        <taxon>Pezizomycotina</taxon>
        <taxon>Dothideomycetes</taxon>
        <taxon>Dothideomycetidae</taxon>
        <taxon>Myriangiales</taxon>
        <taxon>Elsinoaceae</taxon>
        <taxon>Elsinoe</taxon>
    </lineage>
</organism>
<feature type="repeat" description="ANK" evidence="2">
    <location>
        <begin position="943"/>
        <end position="975"/>
    </location>
</feature>
<proteinExistence type="predicted"/>
<feature type="region of interest" description="Disordered" evidence="3">
    <location>
        <begin position="1095"/>
        <end position="1122"/>
    </location>
</feature>
<evidence type="ECO:0000259" key="4">
    <source>
        <dbReference type="Pfam" id="PF23239"/>
    </source>
</evidence>
<dbReference type="Gene3D" id="3.40.50.1580">
    <property type="entry name" value="Nucleoside phosphorylase domain"/>
    <property type="match status" value="1"/>
</dbReference>
<dbReference type="Proteomes" id="UP000799538">
    <property type="component" value="Unassembled WGS sequence"/>
</dbReference>
<dbReference type="PANTHER" id="PTHR46082">
    <property type="entry name" value="ATP/GTP-BINDING PROTEIN-RELATED"/>
    <property type="match status" value="1"/>
</dbReference>
<evidence type="ECO:0000313" key="6">
    <source>
        <dbReference type="EMBL" id="KAF2220404.1"/>
    </source>
</evidence>
<evidence type="ECO:0000256" key="3">
    <source>
        <dbReference type="SAM" id="MobiDB-lite"/>
    </source>
</evidence>
<feature type="compositionally biased region" description="Low complexity" evidence="3">
    <location>
        <begin position="1097"/>
        <end position="1106"/>
    </location>
</feature>
<dbReference type="OrthoDB" id="194358at2759"/>
<dbReference type="Gene3D" id="1.25.40.20">
    <property type="entry name" value="Ankyrin repeat-containing domain"/>
    <property type="match status" value="1"/>
</dbReference>
<dbReference type="EMBL" id="ML992512">
    <property type="protein sequence ID" value="KAF2220404.1"/>
    <property type="molecule type" value="Genomic_DNA"/>
</dbReference>
<dbReference type="SUPFAM" id="SSF53167">
    <property type="entry name" value="Purine and uridine phosphorylases"/>
    <property type="match status" value="1"/>
</dbReference>
<keyword evidence="2" id="KW-0040">ANK repeat</keyword>
<keyword evidence="7" id="KW-1185">Reference proteome</keyword>
<accession>A0A6A6G460</accession>
<dbReference type="InterPro" id="IPR035994">
    <property type="entry name" value="Nucleoside_phosphorylase_sf"/>
</dbReference>
<feature type="repeat" description="ANK" evidence="2">
    <location>
        <begin position="912"/>
        <end position="944"/>
    </location>
</feature>
<dbReference type="InterPro" id="IPR056884">
    <property type="entry name" value="NPHP3-like_N"/>
</dbReference>
<feature type="compositionally biased region" description="Basic residues" evidence="3">
    <location>
        <begin position="1107"/>
        <end position="1122"/>
    </location>
</feature>
<evidence type="ECO:0000256" key="2">
    <source>
        <dbReference type="PROSITE-ProRule" id="PRU00023"/>
    </source>
</evidence>
<dbReference type="SUPFAM" id="SSF48403">
    <property type="entry name" value="Ankyrin repeat"/>
    <property type="match status" value="1"/>
</dbReference>
<dbReference type="PRINTS" id="PR01415">
    <property type="entry name" value="ANKYRIN"/>
</dbReference>
<feature type="domain" description="DUF7069" evidence="4">
    <location>
        <begin position="594"/>
        <end position="650"/>
    </location>
</feature>
<dbReference type="Gene3D" id="3.40.50.300">
    <property type="entry name" value="P-loop containing nucleotide triphosphate hydrolases"/>
    <property type="match status" value="1"/>
</dbReference>
<dbReference type="SUPFAM" id="SSF52540">
    <property type="entry name" value="P-loop containing nucleoside triphosphate hydrolases"/>
    <property type="match status" value="1"/>
</dbReference>
<dbReference type="PROSITE" id="PS50088">
    <property type="entry name" value="ANK_REPEAT"/>
    <property type="match status" value="3"/>
</dbReference>